<dbReference type="Gene3D" id="3.40.50.11380">
    <property type="match status" value="1"/>
</dbReference>
<comment type="pathway">
    <text evidence="1">Protein modification; protein glycosylation.</text>
</comment>
<dbReference type="InterPro" id="IPR029489">
    <property type="entry name" value="OGT/SEC/SPY_C"/>
</dbReference>
<evidence type="ECO:0000256" key="8">
    <source>
        <dbReference type="PROSITE-ProRule" id="PRU00339"/>
    </source>
</evidence>
<dbReference type="EC" id="2.4.1.255" evidence="3"/>
<proteinExistence type="inferred from homology"/>
<accession>A0A4R2PH14</accession>
<keyword evidence="4" id="KW-0328">Glycosyltransferase</keyword>
<comment type="similarity">
    <text evidence="2">Belongs to the glycosyltransferase 41 family. O-GlcNAc transferase subfamily.</text>
</comment>
<feature type="repeat" description="TPR" evidence="8">
    <location>
        <begin position="96"/>
        <end position="129"/>
    </location>
</feature>
<sequence length="703" mass="74121">MTEPKSSDPADPGARLALPETPLQGAPPQATLDRLSARFEAEPPAAVAGEAEAVARAWPDHPLAWLVLAMCRQRQGDHAGALPAFERVLALRGEVAPVLVNWGVSLRRLGRIDAAVAAYRRALAVVPDHAEAMRNLAAALLHGQRWADAVPVAERALALAPDSAEAAANLGQAYRRTGRLAEAEAVLRRALGAGGGGLPGLRRELIYTLKDAGRLTEALGEGARAAAAGAHAGLAADEWVLLHLTAAAWDGLDAWEARAAAALDRPDGGIAPFTGLLMGLAPARQAQAARAMAARYRPTYPLPAPSPARAKAMAKAGRRPLVIGYLSADFHDHATAWLLAEVLETHDRARVAVHGYSYGPAAGGAMRARLAAGVDRFVDLAGLDDRAAAERLARDGVDILVDLKGYTRDARPGIAAHRPAPLAVNYLGYPGTMGADFIDYLIADAWVVPPGDEGAYDEAVVRLPHSYQPNDRRRRAADTAPTRAQLGLPHAAPVFCCFNNPFKIRPPVFALWMRILRAVPSAVLWLYAPQGEAAANLRRSAAAAGVAPGRLVFAPSVDQGAHLARLAQADLVLDTWPYGAHTTASDALWMGVPVLTCPGRHFPARVGASLVAACGLDEMIAADAEAYVATAVRLGRDRAALKALKARLASALATAPLFDTPRYVRHLEAAYDAMWQRAVQGLPPGTIDVAANGGMGEGKRPDP</sequence>
<evidence type="ECO:0000256" key="7">
    <source>
        <dbReference type="ARBA" id="ARBA00022803"/>
    </source>
</evidence>
<dbReference type="Pfam" id="PF13844">
    <property type="entry name" value="Glyco_transf_41"/>
    <property type="match status" value="2"/>
</dbReference>
<feature type="domain" description="O-GlcNAc transferase C-terminal" evidence="10">
    <location>
        <begin position="315"/>
        <end position="472"/>
    </location>
</feature>
<dbReference type="Gene3D" id="1.25.40.10">
    <property type="entry name" value="Tetratricopeptide repeat domain"/>
    <property type="match status" value="2"/>
</dbReference>
<evidence type="ECO:0000256" key="1">
    <source>
        <dbReference type="ARBA" id="ARBA00004922"/>
    </source>
</evidence>
<dbReference type="PROSITE" id="PS50005">
    <property type="entry name" value="TPR"/>
    <property type="match status" value="1"/>
</dbReference>
<keyword evidence="6" id="KW-0677">Repeat</keyword>
<organism evidence="11 12">
    <name type="scientific">Rhodothalassium salexigens DSM 2132</name>
    <dbReference type="NCBI Taxonomy" id="1188247"/>
    <lineage>
        <taxon>Bacteria</taxon>
        <taxon>Pseudomonadati</taxon>
        <taxon>Pseudomonadota</taxon>
        <taxon>Alphaproteobacteria</taxon>
        <taxon>Rhodothalassiales</taxon>
        <taxon>Rhodothalassiaceae</taxon>
        <taxon>Rhodothalassium</taxon>
    </lineage>
</organism>
<evidence type="ECO:0000256" key="9">
    <source>
        <dbReference type="SAM" id="MobiDB-lite"/>
    </source>
</evidence>
<dbReference type="EMBL" id="SLXO01000006">
    <property type="protein sequence ID" value="TCP33924.1"/>
    <property type="molecule type" value="Genomic_DNA"/>
</dbReference>
<evidence type="ECO:0000256" key="3">
    <source>
        <dbReference type="ARBA" id="ARBA00011970"/>
    </source>
</evidence>
<dbReference type="SMART" id="SM00028">
    <property type="entry name" value="TPR"/>
    <property type="match status" value="4"/>
</dbReference>
<evidence type="ECO:0000259" key="10">
    <source>
        <dbReference type="Pfam" id="PF13844"/>
    </source>
</evidence>
<comment type="caution">
    <text evidence="11">The sequence shown here is derived from an EMBL/GenBank/DDBJ whole genome shotgun (WGS) entry which is preliminary data.</text>
</comment>
<dbReference type="SUPFAM" id="SSF53756">
    <property type="entry name" value="UDP-Glycosyltransferase/glycogen phosphorylase"/>
    <property type="match status" value="1"/>
</dbReference>
<reference evidence="11 12" key="1">
    <citation type="submission" date="2019-03" db="EMBL/GenBank/DDBJ databases">
        <title>Genomic Encyclopedia of Type Strains, Phase IV (KMG-IV): sequencing the most valuable type-strain genomes for metagenomic binning, comparative biology and taxonomic classification.</title>
        <authorList>
            <person name="Goeker M."/>
        </authorList>
    </citation>
    <scope>NUCLEOTIDE SEQUENCE [LARGE SCALE GENOMIC DNA]</scope>
    <source>
        <strain evidence="11 12">DSM 2132</strain>
    </source>
</reference>
<dbReference type="InterPro" id="IPR019734">
    <property type="entry name" value="TPR_rpt"/>
</dbReference>
<dbReference type="Pfam" id="PF13432">
    <property type="entry name" value="TPR_16"/>
    <property type="match status" value="2"/>
</dbReference>
<evidence type="ECO:0000313" key="11">
    <source>
        <dbReference type="EMBL" id="TCP33924.1"/>
    </source>
</evidence>
<evidence type="ECO:0000256" key="6">
    <source>
        <dbReference type="ARBA" id="ARBA00022737"/>
    </source>
</evidence>
<gene>
    <name evidence="11" type="ORF">EV659_10682</name>
</gene>
<name>A0A4R2PH14_RHOSA</name>
<keyword evidence="5 11" id="KW-0808">Transferase</keyword>
<dbReference type="AlphaFoldDB" id="A0A4R2PH14"/>
<dbReference type="InParanoid" id="A0A4R2PH14"/>
<evidence type="ECO:0000256" key="5">
    <source>
        <dbReference type="ARBA" id="ARBA00022679"/>
    </source>
</evidence>
<evidence type="ECO:0000256" key="2">
    <source>
        <dbReference type="ARBA" id="ARBA00005386"/>
    </source>
</evidence>
<dbReference type="Proteomes" id="UP000295399">
    <property type="component" value="Unassembled WGS sequence"/>
</dbReference>
<dbReference type="InterPro" id="IPR011990">
    <property type="entry name" value="TPR-like_helical_dom_sf"/>
</dbReference>
<dbReference type="Gene3D" id="3.40.50.2000">
    <property type="entry name" value="Glycogen Phosphorylase B"/>
    <property type="match status" value="1"/>
</dbReference>
<dbReference type="PANTHER" id="PTHR44998:SF1">
    <property type="entry name" value="UDP-N-ACETYLGLUCOSAMINE--PEPTIDE N-ACETYLGLUCOSAMINYLTRANSFERASE 110 KDA SUBUNIT"/>
    <property type="match status" value="1"/>
</dbReference>
<protein>
    <recommendedName>
        <fullName evidence="3">protein O-GlcNAc transferase</fullName>
        <ecNumber evidence="3">2.4.1.255</ecNumber>
    </recommendedName>
</protein>
<dbReference type="PANTHER" id="PTHR44998">
    <property type="match status" value="1"/>
</dbReference>
<dbReference type="Pfam" id="PF13374">
    <property type="entry name" value="TPR_10"/>
    <property type="match status" value="1"/>
</dbReference>
<keyword evidence="12" id="KW-1185">Reference proteome</keyword>
<dbReference type="RefSeq" id="WP_165878810.1">
    <property type="nucleotide sequence ID" value="NZ_JACIGF010000006.1"/>
</dbReference>
<feature type="region of interest" description="Disordered" evidence="9">
    <location>
        <begin position="1"/>
        <end position="29"/>
    </location>
</feature>
<evidence type="ECO:0000256" key="4">
    <source>
        <dbReference type="ARBA" id="ARBA00022676"/>
    </source>
</evidence>
<feature type="domain" description="O-GlcNAc transferase C-terminal" evidence="10">
    <location>
        <begin position="482"/>
        <end position="666"/>
    </location>
</feature>
<dbReference type="GO" id="GO:0097363">
    <property type="term" value="F:protein O-acetylglucosaminyltransferase activity"/>
    <property type="evidence" value="ECO:0007669"/>
    <property type="project" value="UniProtKB-EC"/>
</dbReference>
<evidence type="ECO:0000313" key="12">
    <source>
        <dbReference type="Proteomes" id="UP000295399"/>
    </source>
</evidence>
<dbReference type="SUPFAM" id="SSF48452">
    <property type="entry name" value="TPR-like"/>
    <property type="match status" value="1"/>
</dbReference>
<keyword evidence="7 8" id="KW-0802">TPR repeat</keyword>